<dbReference type="PANTHER" id="PTHR42663">
    <property type="entry name" value="HYDROLASE C777.06C-RELATED-RELATED"/>
    <property type="match status" value="1"/>
</dbReference>
<dbReference type="SMART" id="SM00849">
    <property type="entry name" value="Lactamase_B"/>
    <property type="match status" value="1"/>
</dbReference>
<feature type="compositionally biased region" description="Polar residues" evidence="1">
    <location>
        <begin position="308"/>
        <end position="321"/>
    </location>
</feature>
<dbReference type="InterPro" id="IPR001279">
    <property type="entry name" value="Metallo-B-lactamas"/>
</dbReference>
<accession>A0AAX4JQI2</accession>
<sequence length="501" mass="56012">MSSSSSTSSEDPLQLLFMGTGTSTGLPLTPCLTLSNPYPESFSDMVPLLKATNESSNEELKHKKGSWEPNGKFPKNIPCPCCRSAIDPDVPEGWKNKRGNTGCLIRKTNKKNGQIKNLLVDVGKTFREQAARFFPVWDVKTIDAVLLTHGHADAYFGLDDLREWCIRQGRAIPVYLNQETYEKVCEAFPYMVDKTKASGGGDVPQLLWRIIKDDDELEIEGIDVKVLAVHHGIYFHTVAPTPTPTTIASTASSTVPVKRLEPEPLICLGFMFDSQIIYISDVSSIPETTWERMLHRNPLSRKAILPTPENTPVSKPSTPITNGNGNGEGEGDGEEPLPILIIDALWPLRPHASHFSLQQALKCSLRLKAKFTYLIGSTHPTTHYMWEEICNSLLSPTLLSQKIIDEAEKKEREEHPDKIQSDYLVKKVWDKVLSKSKSQQQSNNDELGLGLGELWKRENRNAIVRPAWDGLVLQVPGYKSGKIQDLVEVERKDLSTRGLVY</sequence>
<dbReference type="PANTHER" id="PTHR42663:SF6">
    <property type="entry name" value="HYDROLASE C777.06C-RELATED"/>
    <property type="match status" value="1"/>
</dbReference>
<organism evidence="3 4">
    <name type="scientific">Kwoniella dendrophila CBS 6074</name>
    <dbReference type="NCBI Taxonomy" id="1295534"/>
    <lineage>
        <taxon>Eukaryota</taxon>
        <taxon>Fungi</taxon>
        <taxon>Dikarya</taxon>
        <taxon>Basidiomycota</taxon>
        <taxon>Agaricomycotina</taxon>
        <taxon>Tremellomycetes</taxon>
        <taxon>Tremellales</taxon>
        <taxon>Cryptococcaceae</taxon>
        <taxon>Kwoniella</taxon>
    </lineage>
</organism>
<evidence type="ECO:0000256" key="1">
    <source>
        <dbReference type="SAM" id="MobiDB-lite"/>
    </source>
</evidence>
<dbReference type="SUPFAM" id="SSF56281">
    <property type="entry name" value="Metallo-hydrolase/oxidoreductase"/>
    <property type="match status" value="1"/>
</dbReference>
<dbReference type="RefSeq" id="XP_066074439.1">
    <property type="nucleotide sequence ID" value="XM_066218342.1"/>
</dbReference>
<dbReference type="InterPro" id="IPR036866">
    <property type="entry name" value="RibonucZ/Hydroxyglut_hydro"/>
</dbReference>
<evidence type="ECO:0000313" key="3">
    <source>
        <dbReference type="EMBL" id="WWC87676.1"/>
    </source>
</evidence>
<dbReference type="EMBL" id="CP144100">
    <property type="protein sequence ID" value="WWC87676.1"/>
    <property type="molecule type" value="Genomic_DNA"/>
</dbReference>
<dbReference type="CDD" id="cd16279">
    <property type="entry name" value="metallo-hydrolase-like_MBL-fold"/>
    <property type="match status" value="1"/>
</dbReference>
<keyword evidence="4" id="KW-1185">Reference proteome</keyword>
<protein>
    <recommendedName>
        <fullName evidence="2">Metallo-beta-lactamase domain-containing protein</fullName>
    </recommendedName>
</protein>
<dbReference type="Proteomes" id="UP001355207">
    <property type="component" value="Chromosome 3"/>
</dbReference>
<dbReference type="Gene3D" id="3.60.15.10">
    <property type="entry name" value="Ribonuclease Z/Hydroxyacylglutathione hydrolase-like"/>
    <property type="match status" value="1"/>
</dbReference>
<feature type="region of interest" description="Disordered" evidence="1">
    <location>
        <begin position="303"/>
        <end position="332"/>
    </location>
</feature>
<dbReference type="Pfam" id="PF12706">
    <property type="entry name" value="Lactamase_B_2"/>
    <property type="match status" value="1"/>
</dbReference>
<dbReference type="GeneID" id="91093239"/>
<evidence type="ECO:0000313" key="4">
    <source>
        <dbReference type="Proteomes" id="UP001355207"/>
    </source>
</evidence>
<dbReference type="AlphaFoldDB" id="A0AAX4JQI2"/>
<reference evidence="3 4" key="1">
    <citation type="submission" date="2024-01" db="EMBL/GenBank/DDBJ databases">
        <title>Comparative genomics of Cryptococcus and Kwoniella reveals pathogenesis evolution and contrasting modes of karyotype evolution via chromosome fusion or intercentromeric recombination.</title>
        <authorList>
            <person name="Coelho M.A."/>
            <person name="David-Palma M."/>
            <person name="Shea T."/>
            <person name="Bowers K."/>
            <person name="McGinley-Smith S."/>
            <person name="Mohammad A.W."/>
            <person name="Gnirke A."/>
            <person name="Yurkov A.M."/>
            <person name="Nowrousian M."/>
            <person name="Sun S."/>
            <person name="Cuomo C.A."/>
            <person name="Heitman J."/>
        </authorList>
    </citation>
    <scope>NUCLEOTIDE SEQUENCE [LARGE SCALE GENOMIC DNA]</scope>
    <source>
        <strain evidence="3 4">CBS 6074</strain>
    </source>
</reference>
<gene>
    <name evidence="3" type="ORF">L201_002567</name>
</gene>
<proteinExistence type="predicted"/>
<name>A0AAX4JQI2_9TREE</name>
<evidence type="ECO:0000259" key="2">
    <source>
        <dbReference type="SMART" id="SM00849"/>
    </source>
</evidence>
<feature type="domain" description="Metallo-beta-lactamase" evidence="2">
    <location>
        <begin position="99"/>
        <end position="270"/>
    </location>
</feature>